<dbReference type="SMART" id="SM01071">
    <property type="entry name" value="CDC37_N"/>
    <property type="match status" value="1"/>
</dbReference>
<dbReference type="InterPro" id="IPR013874">
    <property type="entry name" value="Cdc37_Hsp90-bd"/>
</dbReference>
<evidence type="ECO:0000259" key="7">
    <source>
        <dbReference type="SMART" id="SM01069"/>
    </source>
</evidence>
<comment type="subcellular location">
    <subcellularLocation>
        <location evidence="1">Cytoplasm</location>
    </subcellularLocation>
</comment>
<keyword evidence="4" id="KW-0143">Chaperone</keyword>
<comment type="caution">
    <text evidence="10">The sequence shown here is derived from an EMBL/GenBank/DDBJ whole genome shotgun (WGS) entry which is preliminary data.</text>
</comment>
<dbReference type="Pfam" id="PF08565">
    <property type="entry name" value="CDC37_M"/>
    <property type="match status" value="1"/>
</dbReference>
<sequence length="527" mass="59429">MPIDYSKWDNLELSDDSEVEIHPNIEKGTFLRLRQQKIRREREERRQKREQLTLKIDLHKKIREKLGGLKSELGESDIEKFASAMNSWKAKMDNSQAVQDKLNKLSLGGNDGNEANQTPGVDHQENQDASALPTFDDMIASLFQQIRAEIEKEGVVWDTSDKKVHGKFFEGLESHIKRMGDVISQAQKDLDEVLKEEAKHISVDELVHEGFNHTIISNKSTNKEGQSVEKSKTHSVELLNPQRPVHGDEKQGEVDSTKAQPTEQTPYSDYNQDDYEYPELAKDSQKFAELKTMEATKDYMRDHPSIVSEQKSDQILAAAFDLQLKGKTKKAKQYVRQSLIISYVHAMGPGGPRLFFERVAVEGSKAHNMFTKDVEDRYKHIVTRCEYLAKENENDQDAEVIQLEGSHPSEYQGWNIPDENNPDSSEDFAERLAKFKALPEDLQKALQVGTLDAVNKVLAEMSPTDAEKVLNECSDAGFLTAAWIPENEGDNNEASAATSGDVADDEGDGDDAKIDAVHPDQTREDKA</sequence>
<dbReference type="GO" id="GO:0031072">
    <property type="term" value="F:heat shock protein binding"/>
    <property type="evidence" value="ECO:0007669"/>
    <property type="project" value="TreeGrafter"/>
</dbReference>
<evidence type="ECO:0000259" key="8">
    <source>
        <dbReference type="SMART" id="SM01070"/>
    </source>
</evidence>
<evidence type="ECO:0000313" key="11">
    <source>
        <dbReference type="Proteomes" id="UP001150538"/>
    </source>
</evidence>
<feature type="compositionally biased region" description="Basic and acidic residues" evidence="6">
    <location>
        <begin position="510"/>
        <end position="527"/>
    </location>
</feature>
<gene>
    <name evidence="10" type="primary">CDC37</name>
    <name evidence="10" type="ORF">H4219_003091</name>
</gene>
<proteinExistence type="inferred from homology"/>
<comment type="similarity">
    <text evidence="2">Belongs to the CDC37 family.</text>
</comment>
<feature type="region of interest" description="Disordered" evidence="6">
    <location>
        <begin position="217"/>
        <end position="274"/>
    </location>
</feature>
<dbReference type="InterPro" id="IPR038189">
    <property type="entry name" value="Cdc37_Hsp90-bd_sf"/>
</dbReference>
<dbReference type="GO" id="GO:0050821">
    <property type="term" value="P:protein stabilization"/>
    <property type="evidence" value="ECO:0007669"/>
    <property type="project" value="TreeGrafter"/>
</dbReference>
<dbReference type="GO" id="GO:0051082">
    <property type="term" value="F:unfolded protein binding"/>
    <property type="evidence" value="ECO:0007669"/>
    <property type="project" value="TreeGrafter"/>
</dbReference>
<dbReference type="SUPFAM" id="SSF101391">
    <property type="entry name" value="Hsp90 co-chaperone CDC37"/>
    <property type="match status" value="1"/>
</dbReference>
<feature type="region of interest" description="Disordered" evidence="6">
    <location>
        <begin position="108"/>
        <end position="127"/>
    </location>
</feature>
<dbReference type="SMART" id="SM01069">
    <property type="entry name" value="CDC37_C"/>
    <property type="match status" value="1"/>
</dbReference>
<dbReference type="GO" id="GO:0005737">
    <property type="term" value="C:cytoplasm"/>
    <property type="evidence" value="ECO:0007669"/>
    <property type="project" value="UniProtKB-SubCell"/>
</dbReference>
<evidence type="ECO:0000256" key="5">
    <source>
        <dbReference type="ARBA" id="ARBA00031396"/>
    </source>
</evidence>
<dbReference type="AlphaFoldDB" id="A0A9W7ZVU2"/>
<evidence type="ECO:0000259" key="9">
    <source>
        <dbReference type="SMART" id="SM01071"/>
    </source>
</evidence>
<dbReference type="Gene3D" id="6.10.140.250">
    <property type="match status" value="1"/>
</dbReference>
<dbReference type="GO" id="GO:0019901">
    <property type="term" value="F:protein kinase binding"/>
    <property type="evidence" value="ECO:0007669"/>
    <property type="project" value="InterPro"/>
</dbReference>
<dbReference type="InterPro" id="IPR004918">
    <property type="entry name" value="Cdc37"/>
</dbReference>
<dbReference type="Gene3D" id="1.20.58.610">
    <property type="entry name" value="Cdc37, Hsp90 binding domain"/>
    <property type="match status" value="1"/>
</dbReference>
<dbReference type="InterPro" id="IPR013855">
    <property type="entry name" value="Cdc37_N_dom"/>
</dbReference>
<reference evidence="10" key="1">
    <citation type="submission" date="2022-07" db="EMBL/GenBank/DDBJ databases">
        <title>Phylogenomic reconstructions and comparative analyses of Kickxellomycotina fungi.</title>
        <authorList>
            <person name="Reynolds N.K."/>
            <person name="Stajich J.E."/>
            <person name="Barry K."/>
            <person name="Grigoriev I.V."/>
            <person name="Crous P."/>
            <person name="Smith M.E."/>
        </authorList>
    </citation>
    <scope>NUCLEOTIDE SEQUENCE</scope>
    <source>
        <strain evidence="10">NBRC 100468</strain>
    </source>
</reference>
<organism evidence="10 11">
    <name type="scientific">Mycoemilia scoparia</name>
    <dbReference type="NCBI Taxonomy" id="417184"/>
    <lineage>
        <taxon>Eukaryota</taxon>
        <taxon>Fungi</taxon>
        <taxon>Fungi incertae sedis</taxon>
        <taxon>Zoopagomycota</taxon>
        <taxon>Kickxellomycotina</taxon>
        <taxon>Kickxellomycetes</taxon>
        <taxon>Kickxellales</taxon>
        <taxon>Kickxellaceae</taxon>
        <taxon>Mycoemilia</taxon>
    </lineage>
</organism>
<feature type="compositionally biased region" description="Basic and acidic residues" evidence="6">
    <location>
        <begin position="226"/>
        <end position="235"/>
    </location>
</feature>
<feature type="domain" description="Cdc37 Hsp90 binding" evidence="8">
    <location>
        <begin position="218"/>
        <end position="400"/>
    </location>
</feature>
<dbReference type="Pfam" id="PF03234">
    <property type="entry name" value="CDC37_N"/>
    <property type="match status" value="1"/>
</dbReference>
<dbReference type="EMBL" id="JANBPU010000066">
    <property type="protein sequence ID" value="KAJ1917629.1"/>
    <property type="molecule type" value="Genomic_DNA"/>
</dbReference>
<dbReference type="Pfam" id="PF08564">
    <property type="entry name" value="CDC37_C"/>
    <property type="match status" value="1"/>
</dbReference>
<feature type="region of interest" description="Disordered" evidence="6">
    <location>
        <begin position="484"/>
        <end position="527"/>
    </location>
</feature>
<dbReference type="PANTHER" id="PTHR12800:SF4">
    <property type="entry name" value="HSP90 CO-CHAPERONE CDC37"/>
    <property type="match status" value="1"/>
</dbReference>
<dbReference type="GO" id="GO:0006457">
    <property type="term" value="P:protein folding"/>
    <property type="evidence" value="ECO:0007669"/>
    <property type="project" value="TreeGrafter"/>
</dbReference>
<dbReference type="Proteomes" id="UP001150538">
    <property type="component" value="Unassembled WGS sequence"/>
</dbReference>
<dbReference type="OrthoDB" id="440202at2759"/>
<evidence type="ECO:0000256" key="6">
    <source>
        <dbReference type="SAM" id="MobiDB-lite"/>
    </source>
</evidence>
<feature type="domain" description="Cdc37 N-terminal" evidence="9">
    <location>
        <begin position="2"/>
        <end position="214"/>
    </location>
</feature>
<feature type="domain" description="Cdc37 C-terminal" evidence="7">
    <location>
        <begin position="414"/>
        <end position="507"/>
    </location>
</feature>
<feature type="compositionally biased region" description="Polar residues" evidence="6">
    <location>
        <begin position="257"/>
        <end position="270"/>
    </location>
</feature>
<dbReference type="GO" id="GO:0051087">
    <property type="term" value="F:protein-folding chaperone binding"/>
    <property type="evidence" value="ECO:0007669"/>
    <property type="project" value="TreeGrafter"/>
</dbReference>
<evidence type="ECO:0000256" key="1">
    <source>
        <dbReference type="ARBA" id="ARBA00004496"/>
    </source>
</evidence>
<protein>
    <recommendedName>
        <fullName evidence="5">Hsp90 chaperone protein kinase-targeting subunit</fullName>
    </recommendedName>
</protein>
<evidence type="ECO:0000256" key="3">
    <source>
        <dbReference type="ARBA" id="ARBA00022490"/>
    </source>
</evidence>
<evidence type="ECO:0000256" key="2">
    <source>
        <dbReference type="ARBA" id="ARBA00006222"/>
    </source>
</evidence>
<evidence type="ECO:0000313" key="10">
    <source>
        <dbReference type="EMBL" id="KAJ1917629.1"/>
    </source>
</evidence>
<dbReference type="SMART" id="SM01070">
    <property type="entry name" value="CDC37_M"/>
    <property type="match status" value="1"/>
</dbReference>
<accession>A0A9W7ZVU2</accession>
<evidence type="ECO:0000256" key="4">
    <source>
        <dbReference type="ARBA" id="ARBA00023186"/>
    </source>
</evidence>
<name>A0A9W7ZVU2_9FUNG</name>
<keyword evidence="11" id="KW-1185">Reference proteome</keyword>
<keyword evidence="3" id="KW-0963">Cytoplasm</keyword>
<dbReference type="PANTHER" id="PTHR12800">
    <property type="entry name" value="CDC37-RELATED"/>
    <property type="match status" value="1"/>
</dbReference>
<feature type="compositionally biased region" description="Basic and acidic residues" evidence="6">
    <location>
        <begin position="245"/>
        <end position="256"/>
    </location>
</feature>
<dbReference type="InterPro" id="IPR013873">
    <property type="entry name" value="Cdc37_C"/>
</dbReference>